<feature type="transmembrane region" description="Helical" evidence="1">
    <location>
        <begin position="58"/>
        <end position="76"/>
    </location>
</feature>
<reference evidence="2" key="1">
    <citation type="submission" date="2020-06" db="EMBL/GenBank/DDBJ databases">
        <title>Unique genomic features of the anaerobic methanotrophic archaea.</title>
        <authorList>
            <person name="Chadwick G.L."/>
            <person name="Skennerton C.T."/>
            <person name="Laso-Perez R."/>
            <person name="Leu A.O."/>
            <person name="Speth D.R."/>
            <person name="Yu H."/>
            <person name="Morgan-Lang C."/>
            <person name="Hatzenpichler R."/>
            <person name="Goudeau D."/>
            <person name="Malmstrom R."/>
            <person name="Brazelton W.J."/>
            <person name="Woyke T."/>
            <person name="Hallam S.J."/>
            <person name="Tyson G.W."/>
            <person name="Wegener G."/>
            <person name="Boetius A."/>
            <person name="Orphan V."/>
        </authorList>
    </citation>
    <scope>NUCLEOTIDE SEQUENCE</scope>
</reference>
<sequence length="233" mass="26545">MFPLDYFWKTVQETISKLPLPYQVLLTLIVVVLVLSYTLNRKIFDKWVESHRENSNRVLKITLSILILCLVAFFTVDNRYSPKPPEDQLVVAISPFCFIDEYGKTGSDINTATDFKERLEAEKDLGIKVIMLEDPIRDIGDAKCQGKKVGAHLVVYGETKKKIGNIGEVKYHILPLPSLEVIPSEMPFLEVRTEEENSLIITEKATFSMVTEEPITIIESLKENASSAIYRDF</sequence>
<feature type="transmembrane region" description="Helical" evidence="1">
    <location>
        <begin position="20"/>
        <end position="37"/>
    </location>
</feature>
<evidence type="ECO:0000256" key="1">
    <source>
        <dbReference type="SAM" id="Phobius"/>
    </source>
</evidence>
<accession>A0A7G9YS82</accession>
<keyword evidence="1" id="KW-0812">Transmembrane</keyword>
<keyword evidence="1" id="KW-1133">Transmembrane helix</keyword>
<proteinExistence type="predicted"/>
<keyword evidence="1" id="KW-0472">Membrane</keyword>
<gene>
    <name evidence="2" type="ORF">CGMOHENL_00009</name>
</gene>
<dbReference type="EMBL" id="MT631454">
    <property type="protein sequence ID" value="QNO50866.1"/>
    <property type="molecule type" value="Genomic_DNA"/>
</dbReference>
<organism evidence="2">
    <name type="scientific">Candidatus Methanophagaceae archaeon ANME-1 ERB6</name>
    <dbReference type="NCBI Taxonomy" id="2759912"/>
    <lineage>
        <taxon>Archaea</taxon>
        <taxon>Methanobacteriati</taxon>
        <taxon>Methanobacteriota</taxon>
        <taxon>Stenosarchaea group</taxon>
        <taxon>Methanomicrobia</taxon>
        <taxon>Candidatus Methanophagales</taxon>
        <taxon>Candidatus Methanophagaceae</taxon>
    </lineage>
</organism>
<protein>
    <submittedName>
        <fullName evidence="2">Uncharacterized protein</fullName>
    </submittedName>
</protein>
<dbReference type="AlphaFoldDB" id="A0A7G9YS82"/>
<evidence type="ECO:0000313" key="2">
    <source>
        <dbReference type="EMBL" id="QNO50866.1"/>
    </source>
</evidence>
<name>A0A7G9YS82_9EURY</name>